<evidence type="ECO:0000256" key="3">
    <source>
        <dbReference type="ARBA" id="ARBA00022741"/>
    </source>
</evidence>
<comment type="caution">
    <text evidence="6">The sequence shown here is derived from an EMBL/GenBank/DDBJ whole genome shotgun (WGS) entry which is preliminary data.</text>
</comment>
<dbReference type="InterPro" id="IPR027417">
    <property type="entry name" value="P-loop_NTPase"/>
</dbReference>
<dbReference type="Pfam" id="PF00005">
    <property type="entry name" value="ABC_tran"/>
    <property type="match status" value="1"/>
</dbReference>
<sequence length="258" mass="27742">MLTPPPLAPDVAHGAPPAIDVRGLVKKYGSKTALRGLTLRIEAGSTVALIGPNGAGKSSFVEILMGLRTPDAGEVRVLGHDVVRDPRGHVARIGVQLQEANLFRLLTIREYFAFFAKLYPRHVDLAQLADEFALTDMLDTRVGKLSGGQKQRVSLALALINDPELVILDEPTVGLDPIVRREFWELIRTQAAKGRTVLFTTHYMDEAAALANQVLMISAGRLVAAGSAEQLIARAPAGSHSLDDAYAHFARQGALEAA</sequence>
<evidence type="ECO:0000313" key="6">
    <source>
        <dbReference type="EMBL" id="MFG6458832.1"/>
    </source>
</evidence>
<dbReference type="PANTHER" id="PTHR42711">
    <property type="entry name" value="ABC TRANSPORTER ATP-BINDING PROTEIN"/>
    <property type="match status" value="1"/>
</dbReference>
<keyword evidence="2" id="KW-1003">Cell membrane</keyword>
<evidence type="ECO:0000313" key="7">
    <source>
        <dbReference type="Proteomes" id="UP001606305"/>
    </source>
</evidence>
<dbReference type="PROSITE" id="PS00211">
    <property type="entry name" value="ABC_TRANSPORTER_1"/>
    <property type="match status" value="1"/>
</dbReference>
<dbReference type="RefSeq" id="WP_394490200.1">
    <property type="nucleotide sequence ID" value="NZ_JBIGIA010000015.1"/>
</dbReference>
<gene>
    <name evidence="6" type="ORF">ACG00X_18505</name>
</gene>
<dbReference type="Gene3D" id="3.40.50.300">
    <property type="entry name" value="P-loop containing nucleotide triphosphate hydrolases"/>
    <property type="match status" value="1"/>
</dbReference>
<evidence type="ECO:0000259" key="5">
    <source>
        <dbReference type="PROSITE" id="PS50893"/>
    </source>
</evidence>
<proteinExistence type="predicted"/>
<dbReference type="InterPro" id="IPR017871">
    <property type="entry name" value="ABC_transporter-like_CS"/>
</dbReference>
<dbReference type="InterPro" id="IPR050763">
    <property type="entry name" value="ABC_transporter_ATP-binding"/>
</dbReference>
<dbReference type="SUPFAM" id="SSF52540">
    <property type="entry name" value="P-loop containing nucleoside triphosphate hydrolases"/>
    <property type="match status" value="1"/>
</dbReference>
<keyword evidence="3" id="KW-0547">Nucleotide-binding</keyword>
<name>A0ABW7GA96_9BURK</name>
<keyword evidence="7" id="KW-1185">Reference proteome</keyword>
<evidence type="ECO:0000256" key="4">
    <source>
        <dbReference type="ARBA" id="ARBA00022840"/>
    </source>
</evidence>
<dbReference type="CDD" id="cd03230">
    <property type="entry name" value="ABC_DR_subfamily_A"/>
    <property type="match status" value="1"/>
</dbReference>
<protein>
    <submittedName>
        <fullName evidence="6">ABC transporter ATP-binding protein</fullName>
    </submittedName>
</protein>
<evidence type="ECO:0000256" key="1">
    <source>
        <dbReference type="ARBA" id="ARBA00022448"/>
    </source>
</evidence>
<organism evidence="6 7">
    <name type="scientific">Pelomonas nitida</name>
    <dbReference type="NCBI Taxonomy" id="3299027"/>
    <lineage>
        <taxon>Bacteria</taxon>
        <taxon>Pseudomonadati</taxon>
        <taxon>Pseudomonadota</taxon>
        <taxon>Betaproteobacteria</taxon>
        <taxon>Burkholderiales</taxon>
        <taxon>Sphaerotilaceae</taxon>
        <taxon>Roseateles</taxon>
    </lineage>
</organism>
<keyword evidence="4 6" id="KW-0067">ATP-binding</keyword>
<evidence type="ECO:0000256" key="2">
    <source>
        <dbReference type="ARBA" id="ARBA00022475"/>
    </source>
</evidence>
<feature type="domain" description="ABC transporter" evidence="5">
    <location>
        <begin position="19"/>
        <end position="244"/>
    </location>
</feature>
<keyword evidence="2" id="KW-0472">Membrane</keyword>
<dbReference type="SMART" id="SM00382">
    <property type="entry name" value="AAA"/>
    <property type="match status" value="1"/>
</dbReference>
<keyword evidence="1" id="KW-0813">Transport</keyword>
<dbReference type="PROSITE" id="PS50893">
    <property type="entry name" value="ABC_TRANSPORTER_2"/>
    <property type="match status" value="1"/>
</dbReference>
<dbReference type="GO" id="GO:0005524">
    <property type="term" value="F:ATP binding"/>
    <property type="evidence" value="ECO:0007669"/>
    <property type="project" value="UniProtKB-KW"/>
</dbReference>
<accession>A0ABW7GA96</accession>
<dbReference type="InterPro" id="IPR003439">
    <property type="entry name" value="ABC_transporter-like_ATP-bd"/>
</dbReference>
<dbReference type="EMBL" id="JBIGIA010000015">
    <property type="protein sequence ID" value="MFG6458832.1"/>
    <property type="molecule type" value="Genomic_DNA"/>
</dbReference>
<dbReference type="PANTHER" id="PTHR42711:SF17">
    <property type="entry name" value="ABC TRANSPORTER ATP-BINDING PROTEIN"/>
    <property type="match status" value="1"/>
</dbReference>
<dbReference type="Proteomes" id="UP001606305">
    <property type="component" value="Unassembled WGS sequence"/>
</dbReference>
<reference evidence="6 7" key="1">
    <citation type="submission" date="2024-09" db="EMBL/GenBank/DDBJ databases">
        <title>Novel species of the genus Pelomonas and Roseateles isolated from streams.</title>
        <authorList>
            <person name="Lu H."/>
        </authorList>
    </citation>
    <scope>NUCLEOTIDE SEQUENCE [LARGE SCALE GENOMIC DNA]</scope>
    <source>
        <strain evidence="6 7">BYS96W</strain>
    </source>
</reference>
<dbReference type="InterPro" id="IPR003593">
    <property type="entry name" value="AAA+_ATPase"/>
</dbReference>